<feature type="compositionally biased region" description="Polar residues" evidence="1">
    <location>
        <begin position="1109"/>
        <end position="1118"/>
    </location>
</feature>
<feature type="compositionally biased region" description="Polar residues" evidence="1">
    <location>
        <begin position="293"/>
        <end position="303"/>
    </location>
</feature>
<feature type="region of interest" description="Disordered" evidence="1">
    <location>
        <begin position="1016"/>
        <end position="1118"/>
    </location>
</feature>
<accession>A0AAE0MFU2</accession>
<feature type="compositionally biased region" description="Polar residues" evidence="1">
    <location>
        <begin position="105"/>
        <end position="128"/>
    </location>
</feature>
<feature type="region of interest" description="Disordered" evidence="1">
    <location>
        <begin position="628"/>
        <end position="684"/>
    </location>
</feature>
<dbReference type="EMBL" id="JAUEDM010000001">
    <property type="protein sequence ID" value="KAK3329449.1"/>
    <property type="molecule type" value="Genomic_DNA"/>
</dbReference>
<feature type="compositionally biased region" description="Basic and acidic residues" evidence="1">
    <location>
        <begin position="227"/>
        <end position="240"/>
    </location>
</feature>
<feature type="compositionally biased region" description="Polar residues" evidence="1">
    <location>
        <begin position="209"/>
        <end position="224"/>
    </location>
</feature>
<feature type="region of interest" description="Disordered" evidence="1">
    <location>
        <begin position="105"/>
        <end position="143"/>
    </location>
</feature>
<feature type="compositionally biased region" description="Polar residues" evidence="1">
    <location>
        <begin position="365"/>
        <end position="376"/>
    </location>
</feature>
<feature type="compositionally biased region" description="Low complexity" evidence="1">
    <location>
        <begin position="381"/>
        <end position="396"/>
    </location>
</feature>
<proteinExistence type="predicted"/>
<gene>
    <name evidence="2" type="ORF">B0H66DRAFT_610308</name>
</gene>
<keyword evidence="3" id="KW-1185">Reference proteome</keyword>
<feature type="compositionally biased region" description="Low complexity" evidence="1">
    <location>
        <begin position="777"/>
        <end position="791"/>
    </location>
</feature>
<reference evidence="2" key="2">
    <citation type="submission" date="2023-06" db="EMBL/GenBank/DDBJ databases">
        <authorList>
            <consortium name="Lawrence Berkeley National Laboratory"/>
            <person name="Haridas S."/>
            <person name="Hensen N."/>
            <person name="Bonometti L."/>
            <person name="Westerberg I."/>
            <person name="Brannstrom I.O."/>
            <person name="Guillou S."/>
            <person name="Cros-Aarteil S."/>
            <person name="Calhoun S."/>
            <person name="Kuo A."/>
            <person name="Mondo S."/>
            <person name="Pangilinan J."/>
            <person name="Riley R."/>
            <person name="Labutti K."/>
            <person name="Andreopoulos B."/>
            <person name="Lipzen A."/>
            <person name="Chen C."/>
            <person name="Yanf M."/>
            <person name="Daum C."/>
            <person name="Ng V."/>
            <person name="Clum A."/>
            <person name="Steindorff A."/>
            <person name="Ohm R."/>
            <person name="Martin F."/>
            <person name="Silar P."/>
            <person name="Natvig D."/>
            <person name="Lalanne C."/>
            <person name="Gautier V."/>
            <person name="Ament-Velasquez S.L."/>
            <person name="Kruys A."/>
            <person name="Hutchinson M.I."/>
            <person name="Powell A.J."/>
            <person name="Barry K."/>
            <person name="Miller A.N."/>
            <person name="Grigoriev I.V."/>
            <person name="Debuchy R."/>
            <person name="Gladieux P."/>
            <person name="Thoren M.H."/>
            <person name="Johannesson H."/>
        </authorList>
    </citation>
    <scope>NUCLEOTIDE SEQUENCE</scope>
    <source>
        <strain evidence="2">CBS 118394</strain>
    </source>
</reference>
<dbReference type="AlphaFoldDB" id="A0AAE0MFU2"/>
<organism evidence="2 3">
    <name type="scientific">Apodospora peruviana</name>
    <dbReference type="NCBI Taxonomy" id="516989"/>
    <lineage>
        <taxon>Eukaryota</taxon>
        <taxon>Fungi</taxon>
        <taxon>Dikarya</taxon>
        <taxon>Ascomycota</taxon>
        <taxon>Pezizomycotina</taxon>
        <taxon>Sordariomycetes</taxon>
        <taxon>Sordariomycetidae</taxon>
        <taxon>Sordariales</taxon>
        <taxon>Lasiosphaeriaceae</taxon>
        <taxon>Apodospora</taxon>
    </lineage>
</organism>
<evidence type="ECO:0000313" key="2">
    <source>
        <dbReference type="EMBL" id="KAK3329449.1"/>
    </source>
</evidence>
<feature type="compositionally biased region" description="Low complexity" evidence="1">
    <location>
        <begin position="304"/>
        <end position="323"/>
    </location>
</feature>
<dbReference type="Proteomes" id="UP001283341">
    <property type="component" value="Unassembled WGS sequence"/>
</dbReference>
<reference evidence="2" key="1">
    <citation type="journal article" date="2023" name="Mol. Phylogenet. Evol.">
        <title>Genome-scale phylogeny and comparative genomics of the fungal order Sordariales.</title>
        <authorList>
            <person name="Hensen N."/>
            <person name="Bonometti L."/>
            <person name="Westerberg I."/>
            <person name="Brannstrom I.O."/>
            <person name="Guillou S."/>
            <person name="Cros-Aarteil S."/>
            <person name="Calhoun S."/>
            <person name="Haridas S."/>
            <person name="Kuo A."/>
            <person name="Mondo S."/>
            <person name="Pangilinan J."/>
            <person name="Riley R."/>
            <person name="LaButti K."/>
            <person name="Andreopoulos B."/>
            <person name="Lipzen A."/>
            <person name="Chen C."/>
            <person name="Yan M."/>
            <person name="Daum C."/>
            <person name="Ng V."/>
            <person name="Clum A."/>
            <person name="Steindorff A."/>
            <person name="Ohm R.A."/>
            <person name="Martin F."/>
            <person name="Silar P."/>
            <person name="Natvig D.O."/>
            <person name="Lalanne C."/>
            <person name="Gautier V."/>
            <person name="Ament-Velasquez S.L."/>
            <person name="Kruys A."/>
            <person name="Hutchinson M.I."/>
            <person name="Powell A.J."/>
            <person name="Barry K."/>
            <person name="Miller A.N."/>
            <person name="Grigoriev I.V."/>
            <person name="Debuchy R."/>
            <person name="Gladieux P."/>
            <person name="Hiltunen Thoren M."/>
            <person name="Johannesson H."/>
        </authorList>
    </citation>
    <scope>NUCLEOTIDE SEQUENCE</scope>
    <source>
        <strain evidence="2">CBS 118394</strain>
    </source>
</reference>
<feature type="region of interest" description="Disordered" evidence="1">
    <location>
        <begin position="837"/>
        <end position="857"/>
    </location>
</feature>
<feature type="compositionally biased region" description="Polar residues" evidence="1">
    <location>
        <begin position="705"/>
        <end position="722"/>
    </location>
</feature>
<comment type="caution">
    <text evidence="2">The sequence shown here is derived from an EMBL/GenBank/DDBJ whole genome shotgun (WGS) entry which is preliminary data.</text>
</comment>
<feature type="region of interest" description="Disordered" evidence="1">
    <location>
        <begin position="359"/>
        <end position="435"/>
    </location>
</feature>
<name>A0AAE0MFU2_9PEZI</name>
<feature type="compositionally biased region" description="Polar residues" evidence="1">
    <location>
        <begin position="629"/>
        <end position="644"/>
    </location>
</feature>
<evidence type="ECO:0000313" key="3">
    <source>
        <dbReference type="Proteomes" id="UP001283341"/>
    </source>
</evidence>
<feature type="region of interest" description="Disordered" evidence="1">
    <location>
        <begin position="572"/>
        <end position="603"/>
    </location>
</feature>
<feature type="region of interest" description="Disordered" evidence="1">
    <location>
        <begin position="705"/>
        <end position="735"/>
    </location>
</feature>
<protein>
    <submittedName>
        <fullName evidence="2">Uncharacterized protein</fullName>
    </submittedName>
</protein>
<feature type="compositionally biased region" description="Polar residues" evidence="1">
    <location>
        <begin position="756"/>
        <end position="776"/>
    </location>
</feature>
<feature type="compositionally biased region" description="Basic and acidic residues" evidence="1">
    <location>
        <begin position="1087"/>
        <end position="1099"/>
    </location>
</feature>
<feature type="region of interest" description="Disordered" evidence="1">
    <location>
        <begin position="750"/>
        <end position="792"/>
    </location>
</feature>
<sequence>MGPRKYSDEQIRFVLINLQESTADEIIDAYRARYNDPIFDNDKFTYIKGKYTKRADYMADYPWLKDWLKDVKKVKVSTGVAIKLPPSTQQPGQLRYGTLVVQGQPTYGTPVAQNGTPATHQPAESFSTPVVGHSGSQAERLGRLADDKKQTEDLGTPPTNHDNLTVAIQEVIDARPTTRPNQPAGMEGQKEGTLLIAGNCKPIAPLTPPTGNEDQSEQVSSAVSSKEPVKDHVTSTDEAHMMSISHVVGKDRLSNGPATPAGEEDQTEKTSNNITVNRDEGHMEGVEGPAKQHTPSKVTSWDDTTGLSGLGSPSASSTPAPSSHRLSPSMNPQGQTGVAPRPQDTQSGVLERRLNGEPKLLPLPSQKQAPHTTQNFVPVESSPTHAPGHTTHGHSSLPEQPMDRQHQTVPPAQAKPVSARSPTTNKLIPPGHISIPREDFEGGGVWYNSEHDGCPVSLRHRHNNNGTLSVDETAVYNFFKQKGKEGDQVTSENESNPNQVLAQLSGKETHQLVDTKRQAPLAQMDANSFRHPDALPPVQKKAYWPVEQQALQAQANVKPFRAMDGISPSAHLHLPTNGTRVGMGPSDVDKQQPRQPVPVPYLPPANPMPLCALQRSAILPQQRAALENTPLQKIQPRQTASKQIEPNYPRYPLPQNMVPPNQRLDTRQDQAKQTGDPKSSNEDLVKRTLERMYPLPQHLRIQHPQSPQLKSPDLQNKQPGNHSLQSQQLQSQQLQSQQLQSQQLQSQQLQSEQLQTEQSNDQQLQHKQTETQPLHTQQSSDQQLQNQQPRNRQLETRQLRTKPPQIQQSQNPQLLNNQAKDQQLPRSLQPALPIVTHQSVPSGAPSRRAGPPPPIQPLQISIQARAHATSPLAVRQTKPASIFVREYPPLPEVTEVLTDLPSPSTAFEGLNLLPTPWLDGFPPPTPIFESSNPSPPGPLSPRWPGALDGWDDEDPPHISVPNTDHSTLTQLPDVINGEHSNRYAVDSFPHLPWGIVTTETTATRVPVLAGRPRLRAVSPANRETPAVATSNSSLDPPPATTASGTGGDGSNGSSGTPAGRHPDTATVLNNINTLLAPGATAPPLEQATKRPAEQAEHATKKLKLADGSSVPTSTDITS</sequence>
<feature type="region of interest" description="Disordered" evidence="1">
    <location>
        <begin position="200"/>
        <end position="345"/>
    </location>
</feature>
<feature type="compositionally biased region" description="Polar residues" evidence="1">
    <location>
        <begin position="324"/>
        <end position="336"/>
    </location>
</feature>
<feature type="compositionally biased region" description="Low complexity" evidence="1">
    <location>
        <begin position="723"/>
        <end position="735"/>
    </location>
</feature>
<evidence type="ECO:0000256" key="1">
    <source>
        <dbReference type="SAM" id="MobiDB-lite"/>
    </source>
</evidence>